<feature type="zinc finger region" description="C3H1-type" evidence="1">
    <location>
        <begin position="425"/>
        <end position="452"/>
    </location>
</feature>
<dbReference type="Proteomes" id="UP001159427">
    <property type="component" value="Unassembled WGS sequence"/>
</dbReference>
<comment type="caution">
    <text evidence="6">The sequence shown here is derived from an EMBL/GenBank/DDBJ whole genome shotgun (WGS) entry which is preliminary data.</text>
</comment>
<feature type="compositionally biased region" description="Acidic residues" evidence="2">
    <location>
        <begin position="1273"/>
        <end position="1282"/>
    </location>
</feature>
<keyword evidence="3" id="KW-0812">Transmembrane</keyword>
<feature type="domain" description="C3H1-type" evidence="4">
    <location>
        <begin position="757"/>
        <end position="784"/>
    </location>
</feature>
<dbReference type="Pfam" id="PF00644">
    <property type="entry name" value="PARP"/>
    <property type="match status" value="1"/>
</dbReference>
<evidence type="ECO:0000313" key="6">
    <source>
        <dbReference type="EMBL" id="CAH3164393.1"/>
    </source>
</evidence>
<protein>
    <recommendedName>
        <fullName evidence="8">Poly [ADP-ribose] polymerase 12</fullName>
    </recommendedName>
</protein>
<evidence type="ECO:0008006" key="8">
    <source>
        <dbReference type="Google" id="ProtNLM"/>
    </source>
</evidence>
<feature type="compositionally biased region" description="Polar residues" evidence="2">
    <location>
        <begin position="1218"/>
        <end position="1231"/>
    </location>
</feature>
<dbReference type="InterPro" id="IPR051712">
    <property type="entry name" value="ARTD-AVP"/>
</dbReference>
<dbReference type="PROSITE" id="PS51059">
    <property type="entry name" value="PARP_CATALYTIC"/>
    <property type="match status" value="1"/>
</dbReference>
<keyword evidence="1" id="KW-0863">Zinc-finger</keyword>
<dbReference type="SUPFAM" id="SSF56399">
    <property type="entry name" value="ADP-ribosylation"/>
    <property type="match status" value="1"/>
</dbReference>
<keyword evidence="3" id="KW-0472">Membrane</keyword>
<feature type="region of interest" description="Disordered" evidence="2">
    <location>
        <begin position="1189"/>
        <end position="1282"/>
    </location>
</feature>
<feature type="zinc finger region" description="C3H1-type" evidence="1">
    <location>
        <begin position="376"/>
        <end position="398"/>
    </location>
</feature>
<dbReference type="PANTHER" id="PTHR45740:SF2">
    <property type="entry name" value="POLY [ADP-RIBOSE] POLYMERASE"/>
    <property type="match status" value="1"/>
</dbReference>
<dbReference type="Gene3D" id="3.90.228.10">
    <property type="match status" value="1"/>
</dbReference>
<feature type="zinc finger region" description="C3H1-type" evidence="1">
    <location>
        <begin position="70"/>
        <end position="99"/>
    </location>
</feature>
<dbReference type="InterPro" id="IPR000571">
    <property type="entry name" value="Znf_CCCH"/>
</dbReference>
<feature type="domain" description="C3H1-type" evidence="4">
    <location>
        <begin position="376"/>
        <end position="398"/>
    </location>
</feature>
<evidence type="ECO:0000256" key="3">
    <source>
        <dbReference type="SAM" id="Phobius"/>
    </source>
</evidence>
<dbReference type="EMBL" id="CALNXI010001312">
    <property type="protein sequence ID" value="CAH3164393.1"/>
    <property type="molecule type" value="Genomic_DNA"/>
</dbReference>
<feature type="compositionally biased region" description="Low complexity" evidence="2">
    <location>
        <begin position="1192"/>
        <end position="1204"/>
    </location>
</feature>
<dbReference type="CDD" id="cd01439">
    <property type="entry name" value="TCCD_inducible_PARP_like"/>
    <property type="match status" value="1"/>
</dbReference>
<keyword evidence="3" id="KW-1133">Transmembrane helix</keyword>
<feature type="zinc finger region" description="C3H1-type" evidence="1">
    <location>
        <begin position="757"/>
        <end position="784"/>
    </location>
</feature>
<feature type="transmembrane region" description="Helical" evidence="3">
    <location>
        <begin position="1162"/>
        <end position="1183"/>
    </location>
</feature>
<feature type="domain" description="C3H1-type" evidence="4">
    <location>
        <begin position="425"/>
        <end position="452"/>
    </location>
</feature>
<keyword evidence="1" id="KW-0862">Zinc</keyword>
<gene>
    <name evidence="6" type="ORF">PEVE_00004954</name>
</gene>
<reference evidence="6 7" key="1">
    <citation type="submission" date="2022-05" db="EMBL/GenBank/DDBJ databases">
        <authorList>
            <consortium name="Genoscope - CEA"/>
            <person name="William W."/>
        </authorList>
    </citation>
    <scope>NUCLEOTIDE SEQUENCE [LARGE SCALE GENOMIC DNA]</scope>
</reference>
<feature type="compositionally biased region" description="Low complexity" evidence="2">
    <location>
        <begin position="539"/>
        <end position="556"/>
    </location>
</feature>
<evidence type="ECO:0000256" key="1">
    <source>
        <dbReference type="PROSITE-ProRule" id="PRU00723"/>
    </source>
</evidence>
<feature type="domain" description="C3H1-type" evidence="4">
    <location>
        <begin position="697"/>
        <end position="730"/>
    </location>
</feature>
<evidence type="ECO:0000259" key="5">
    <source>
        <dbReference type="PROSITE" id="PS51059"/>
    </source>
</evidence>
<evidence type="ECO:0000256" key="2">
    <source>
        <dbReference type="SAM" id="MobiDB-lite"/>
    </source>
</evidence>
<keyword evidence="7" id="KW-1185">Reference proteome</keyword>
<accession>A0ABN8QGX8</accession>
<keyword evidence="1" id="KW-0479">Metal-binding</keyword>
<evidence type="ECO:0000259" key="4">
    <source>
        <dbReference type="PROSITE" id="PS50103"/>
    </source>
</evidence>
<feature type="compositionally biased region" description="Low complexity" evidence="2">
    <location>
        <begin position="1241"/>
        <end position="1262"/>
    </location>
</feature>
<dbReference type="InterPro" id="IPR012317">
    <property type="entry name" value="Poly(ADP-ribose)pol_cat_dom"/>
</dbReference>
<organism evidence="6 7">
    <name type="scientific">Porites evermanni</name>
    <dbReference type="NCBI Taxonomy" id="104178"/>
    <lineage>
        <taxon>Eukaryota</taxon>
        <taxon>Metazoa</taxon>
        <taxon>Cnidaria</taxon>
        <taxon>Anthozoa</taxon>
        <taxon>Hexacorallia</taxon>
        <taxon>Scleractinia</taxon>
        <taxon>Fungiina</taxon>
        <taxon>Poritidae</taxon>
        <taxon>Porites</taxon>
    </lineage>
</organism>
<name>A0ABN8QGX8_9CNID</name>
<evidence type="ECO:0000313" key="7">
    <source>
        <dbReference type="Proteomes" id="UP001159427"/>
    </source>
</evidence>
<feature type="domain" description="PARP catalytic" evidence="5">
    <location>
        <begin position="925"/>
        <end position="1153"/>
    </location>
</feature>
<feature type="zinc finger region" description="C3H1-type" evidence="1">
    <location>
        <begin position="697"/>
        <end position="730"/>
    </location>
</feature>
<dbReference type="SMART" id="SM00356">
    <property type="entry name" value="ZnF_C3H1"/>
    <property type="match status" value="6"/>
</dbReference>
<feature type="domain" description="C3H1-type" evidence="4">
    <location>
        <begin position="70"/>
        <end position="99"/>
    </location>
</feature>
<sequence>MAADVLVEEVFNFICGSGGFVELSVLLKQSSPLGSRKSEVEAKNWLTSQDDPRLIVVKDFNGEIAGVRINLRRKICRQYHDIGSCRSAQGKCKFWHICKGFIEENCHGKCNRLHNFFDPENNEKILKELGLANYPNWTIKNIVALSLPQVCELYTKGKCTSDSCLYLHFCSQAVRSSACSCSLSHDLTDSHNKKILKQYDLVPHQSMSTDFVRCNTLVPKEQRVLYKVFESSPEVCNADTKKLDAALAVIQGNKPSPKVSASPKHAAKSRCDTAKQSSFNNLPNSSVQECAPSKKAVFDCIVKEYDGMVSFEVISKRQDLFPNICEDIAKWFEARKQSFLVRKKKGTISQVSVLCRKARFCFKRKCSQNDCPYFHVCRDYIAGFCRRVGRCQRNHSFQYDKDRKLISELNLGGLTEEHLRKVFQLSLPQVCLDYNNGCCTKGLSCSQVHICKDYVRESCEDEEAGCGLRHESAFANAHTVSILQNFGLRIIRGKVDPVRRTLLVCESISSGLKDLRGSNATKGVTGKVSGDDQDMTSKEGVAVSSSEPSEVKSISSGLKDLRGSNATKGVTGKVSGDDQDMTSKEGVAVSSSEPSEHATKSQCDTVKQSSFNNLPNSSVQECAPSKKAVFDCIVKEYDGTVSFELISKRQDLFPNICADIAKWFEARKQSFLVRKKKGTIFQVSVLCRKARFCFKRKCSQNDCPYFHVCREYIAGFCRRGGRCQRKHSFQYDKDRKLISELNLDGLTEEHLRKVFQLSLPQVCLDYNNGCCTKGLSCSQVHICKDYVRESCEDEEAGCGLRHESAFANAHTVSILQNFGLRIIRGKVDPVRRTLLVCESISSGLKDLRGSNATKGVTGKVSGDDQDMTSKEGVAVSSSEPSEVKVLEYLAEEYDCSASLQVISKRKDLSPYEFQDVERERNATRLYIPGHWSQMPYMTRYQRVWISPYSDEFELVEELFRNSIEQSVTIISIERVQNPFMWEKYQRKKENMLSSRTAGYTTIQSVNEKQLFHGTNPENVEGICKDNFDWRLYGKNATVYGAGSYFAVSASYSDNYAERDLKGSKFMFVAKVLAGSYTTGHPSYRRPPAKNPVNQASDLYDSCVNCVSFPTIFVVFDIDQCYPEYIIEYSTAQVGYSFQQPTATRGIPFPTSPSTNRQEGPSWPLVAGAAVAAIAAVGAIAVGVSKALDNKNRSPTTRRQQRSSSACVSRGRGGYPSPSRASYNTSTTSYPNRRTKGSTAYRGGRPSSRFSGSRSSTLSTSTSNKFNTQHESSSEDESECSVM</sequence>
<dbReference type="PROSITE" id="PS50103">
    <property type="entry name" value="ZF_C3H1"/>
    <property type="match status" value="5"/>
</dbReference>
<proteinExistence type="predicted"/>
<feature type="region of interest" description="Disordered" evidence="2">
    <location>
        <begin position="519"/>
        <end position="602"/>
    </location>
</feature>
<dbReference type="PANTHER" id="PTHR45740">
    <property type="entry name" value="POLY [ADP-RIBOSE] POLYMERASE"/>
    <property type="match status" value="1"/>
</dbReference>